<organism>
    <name type="scientific">Ixodes scapularis</name>
    <name type="common">Black-legged tick</name>
    <name type="synonym">Deer tick</name>
    <dbReference type="NCBI Taxonomy" id="6945"/>
    <lineage>
        <taxon>Eukaryota</taxon>
        <taxon>Metazoa</taxon>
        <taxon>Ecdysozoa</taxon>
        <taxon>Arthropoda</taxon>
        <taxon>Chelicerata</taxon>
        <taxon>Arachnida</taxon>
        <taxon>Acari</taxon>
        <taxon>Parasitiformes</taxon>
        <taxon>Ixodida</taxon>
        <taxon>Ixodoidea</taxon>
        <taxon>Ixodidae</taxon>
        <taxon>Ixodinae</taxon>
        <taxon>Ixodes</taxon>
    </lineage>
</organism>
<dbReference type="InParanoid" id="B7QN09"/>
<reference evidence="2" key="2">
    <citation type="submission" date="2020-05" db="UniProtKB">
        <authorList>
            <consortium name="EnsemblMetazoa"/>
        </authorList>
    </citation>
    <scope>IDENTIFICATION</scope>
    <source>
        <strain evidence="2">wikel</strain>
    </source>
</reference>
<dbReference type="PaxDb" id="6945-B7QN09"/>
<dbReference type="VEuPathDB" id="VectorBase:ISCP_019529"/>
<dbReference type="EnsemblMetazoa" id="ISCW023868-RA">
    <property type="protein sequence ID" value="ISCW023868-PA"/>
    <property type="gene ID" value="ISCW023868"/>
</dbReference>
<reference evidence="1 3" key="1">
    <citation type="submission" date="2008-03" db="EMBL/GenBank/DDBJ databases">
        <title>Annotation of Ixodes scapularis.</title>
        <authorList>
            <consortium name="Ixodes scapularis Genome Project Consortium"/>
            <person name="Caler E."/>
            <person name="Hannick L.I."/>
            <person name="Bidwell S."/>
            <person name="Joardar V."/>
            <person name="Thiagarajan M."/>
            <person name="Amedeo P."/>
            <person name="Galinsky K.J."/>
            <person name="Schobel S."/>
            <person name="Inman J."/>
            <person name="Hostetler J."/>
            <person name="Miller J."/>
            <person name="Hammond M."/>
            <person name="Megy K."/>
            <person name="Lawson D."/>
            <person name="Kodira C."/>
            <person name="Sutton G."/>
            <person name="Meyer J."/>
            <person name="Hill C.A."/>
            <person name="Birren B."/>
            <person name="Nene V."/>
            <person name="Collins F."/>
            <person name="Alarcon-Chaidez F."/>
            <person name="Wikel S."/>
            <person name="Strausberg R."/>
        </authorList>
    </citation>
    <scope>NUCLEOTIDE SEQUENCE [LARGE SCALE GENOMIC DNA]</scope>
    <source>
        <strain evidence="3">Wikel</strain>
        <strain evidence="1">Wikel colony</strain>
    </source>
</reference>
<name>B7QN09_IXOSC</name>
<dbReference type="EMBL" id="ABJB010643192">
    <property type="status" value="NOT_ANNOTATED_CDS"/>
    <property type="molecule type" value="Genomic_DNA"/>
</dbReference>
<evidence type="ECO:0000313" key="3">
    <source>
        <dbReference type="Proteomes" id="UP000001555"/>
    </source>
</evidence>
<evidence type="ECO:0000313" key="2">
    <source>
        <dbReference type="EnsemblMetazoa" id="ISCW023868-PA"/>
    </source>
</evidence>
<evidence type="ECO:0000313" key="1">
    <source>
        <dbReference type="EMBL" id="EEC20231.1"/>
    </source>
</evidence>
<dbReference type="Proteomes" id="UP000001555">
    <property type="component" value="Unassembled WGS sequence"/>
</dbReference>
<sequence length="84" mass="9298">MKGDGSRGDLDGLARQYAEELRTHFQDVLERLEELRRRRVAADFAQLPPSSCLNEPEDDTGGADPYGLYDVRLASFSGAGSPQR</sequence>
<dbReference type="STRING" id="6945.B7QN09"/>
<gene>
    <name evidence="1" type="ORF">IscW_ISCW023868</name>
</gene>
<dbReference type="EMBL" id="ABJB010303582">
    <property type="status" value="NOT_ANNOTATED_CDS"/>
    <property type="molecule type" value="Genomic_DNA"/>
</dbReference>
<protein>
    <submittedName>
        <fullName evidence="1 2">Uncharacterized protein</fullName>
    </submittedName>
</protein>
<dbReference type="AlphaFoldDB" id="B7QN09"/>
<accession>B7QN09</accession>
<dbReference type="EMBL" id="ABJB010183456">
    <property type="status" value="NOT_ANNOTATED_CDS"/>
    <property type="molecule type" value="Genomic_DNA"/>
</dbReference>
<dbReference type="EMBL" id="DS974685">
    <property type="protein sequence ID" value="EEC20231.1"/>
    <property type="molecule type" value="Genomic_DNA"/>
</dbReference>
<dbReference type="VEuPathDB" id="VectorBase:ISCW023868"/>
<dbReference type="OrthoDB" id="10047268at2759"/>
<dbReference type="HOGENOM" id="CLU_2529995_0_0_1"/>
<keyword evidence="3" id="KW-1185">Reference proteome</keyword>
<proteinExistence type="predicted"/>
<dbReference type="VEuPathDB" id="VectorBase:ISCI023868"/>